<name>A0A1Q9ED42_SYMMI</name>
<keyword evidence="2" id="KW-1185">Reference proteome</keyword>
<comment type="caution">
    <text evidence="1">The sequence shown here is derived from an EMBL/GenBank/DDBJ whole genome shotgun (WGS) entry which is preliminary data.</text>
</comment>
<accession>A0A1Q9ED42</accession>
<dbReference type="SUPFAM" id="SSF56399">
    <property type="entry name" value="ADP-ribosylation"/>
    <property type="match status" value="1"/>
</dbReference>
<sequence>MRASRQCFERGGDIEVEELRRLGSAKALHRFACSGDVTLMFHGCRSAANEAKILQEGFKVRCCSSGGANYGTWFAYNARYSNSGFTFMDADGFTHMFICVVSYHYTVMDNSEMRVVGQDCAYPQWLIKYKVPQNRFAANVRRKVYAGSNRVWHVVRDGKWVRETVGT</sequence>
<dbReference type="Gene3D" id="3.90.228.10">
    <property type="match status" value="1"/>
</dbReference>
<proteinExistence type="predicted"/>
<gene>
    <name evidence="1" type="ORF">AK812_SmicGene11504</name>
</gene>
<dbReference type="Proteomes" id="UP000186817">
    <property type="component" value="Unassembled WGS sequence"/>
</dbReference>
<reference evidence="1 2" key="1">
    <citation type="submission" date="2016-02" db="EMBL/GenBank/DDBJ databases">
        <title>Genome analysis of coral dinoflagellate symbionts highlights evolutionary adaptations to a symbiotic lifestyle.</title>
        <authorList>
            <person name="Aranda M."/>
            <person name="Li Y."/>
            <person name="Liew Y.J."/>
            <person name="Baumgarten S."/>
            <person name="Simakov O."/>
            <person name="Wilson M."/>
            <person name="Piel J."/>
            <person name="Ashoor H."/>
            <person name="Bougouffa S."/>
            <person name="Bajic V.B."/>
            <person name="Ryu T."/>
            <person name="Ravasi T."/>
            <person name="Bayer T."/>
            <person name="Micklem G."/>
            <person name="Kim H."/>
            <person name="Bhak J."/>
            <person name="Lajeunesse T.C."/>
            <person name="Voolstra C.R."/>
        </authorList>
    </citation>
    <scope>NUCLEOTIDE SEQUENCE [LARGE SCALE GENOMIC DNA]</scope>
    <source>
        <strain evidence="1 2">CCMP2467</strain>
    </source>
</reference>
<dbReference type="EMBL" id="LSRX01000188">
    <property type="protein sequence ID" value="OLQ05343.1"/>
    <property type="molecule type" value="Genomic_DNA"/>
</dbReference>
<dbReference type="AlphaFoldDB" id="A0A1Q9ED42"/>
<evidence type="ECO:0000313" key="2">
    <source>
        <dbReference type="Proteomes" id="UP000186817"/>
    </source>
</evidence>
<protein>
    <submittedName>
        <fullName evidence="1">Uncharacterized protein</fullName>
    </submittedName>
</protein>
<dbReference type="OrthoDB" id="6133115at2759"/>
<evidence type="ECO:0000313" key="1">
    <source>
        <dbReference type="EMBL" id="OLQ05343.1"/>
    </source>
</evidence>
<organism evidence="1 2">
    <name type="scientific">Symbiodinium microadriaticum</name>
    <name type="common">Dinoflagellate</name>
    <name type="synonym">Zooxanthella microadriatica</name>
    <dbReference type="NCBI Taxonomy" id="2951"/>
    <lineage>
        <taxon>Eukaryota</taxon>
        <taxon>Sar</taxon>
        <taxon>Alveolata</taxon>
        <taxon>Dinophyceae</taxon>
        <taxon>Suessiales</taxon>
        <taxon>Symbiodiniaceae</taxon>
        <taxon>Symbiodinium</taxon>
    </lineage>
</organism>